<name>A0A6L3W5T4_9ACTN</name>
<protein>
    <submittedName>
        <fullName evidence="1">Transposase</fullName>
    </submittedName>
</protein>
<evidence type="ECO:0000313" key="2">
    <source>
        <dbReference type="Proteomes" id="UP000483004"/>
    </source>
</evidence>
<organism evidence="1 2">
    <name type="scientific">Actinomadura montaniterrae</name>
    <dbReference type="NCBI Taxonomy" id="1803903"/>
    <lineage>
        <taxon>Bacteria</taxon>
        <taxon>Bacillati</taxon>
        <taxon>Actinomycetota</taxon>
        <taxon>Actinomycetes</taxon>
        <taxon>Streptosporangiales</taxon>
        <taxon>Thermomonosporaceae</taxon>
        <taxon>Actinomadura</taxon>
    </lineage>
</organism>
<reference evidence="1 2" key="1">
    <citation type="submission" date="2019-09" db="EMBL/GenBank/DDBJ databases">
        <title>Actinomadura physcomitrii sp. nov., a novel actinomycete isolated from moss [Physcomitrium sphaericum (Ludw) Fuernr].</title>
        <authorList>
            <person name="Liu C."/>
            <person name="Zhuang X."/>
        </authorList>
    </citation>
    <scope>NUCLEOTIDE SEQUENCE [LARGE SCALE GENOMIC DNA]</scope>
    <source>
        <strain evidence="1 2">CYP1-1B</strain>
    </source>
</reference>
<evidence type="ECO:0000313" key="1">
    <source>
        <dbReference type="EMBL" id="KAB2385944.1"/>
    </source>
</evidence>
<dbReference type="PANTHER" id="PTHR30007">
    <property type="entry name" value="PHP DOMAIN PROTEIN"/>
    <property type="match status" value="1"/>
</dbReference>
<dbReference type="OrthoDB" id="3335835at2"/>
<dbReference type="EMBL" id="WBMR01000017">
    <property type="protein sequence ID" value="KAB2385944.1"/>
    <property type="molecule type" value="Genomic_DNA"/>
</dbReference>
<comment type="caution">
    <text evidence="1">The sequence shown here is derived from an EMBL/GenBank/DDBJ whole genome shotgun (WGS) entry which is preliminary data.</text>
</comment>
<proteinExistence type="predicted"/>
<dbReference type="PANTHER" id="PTHR30007:SF0">
    <property type="entry name" value="TRANSPOSASE"/>
    <property type="match status" value="1"/>
</dbReference>
<dbReference type="AlphaFoldDB" id="A0A6L3W5T4"/>
<accession>A0A6L3W5T4</accession>
<gene>
    <name evidence="1" type="ORF">F9B16_09085</name>
</gene>
<dbReference type="Proteomes" id="UP000483004">
    <property type="component" value="Unassembled WGS sequence"/>
</dbReference>
<sequence>MVERTFGWLMLHRRVARDYETLPTRSEAMVHVAMINLMSRRFTGEATVTWRST</sequence>
<keyword evidence="2" id="KW-1185">Reference proteome</keyword>